<proteinExistence type="predicted"/>
<keyword evidence="1" id="KW-0175">Coiled coil</keyword>
<dbReference type="OrthoDB" id="35980at2759"/>
<gene>
    <name evidence="3" type="ORF">IV203_019951</name>
</gene>
<evidence type="ECO:0000313" key="4">
    <source>
        <dbReference type="Proteomes" id="UP000693970"/>
    </source>
</evidence>
<accession>A0A9K3Q5F4</accession>
<sequence>MSADAHSHGVNTPLDWIRIAISLFLLIFSIVIVMALIATGNTKIASDVHPAAAAVILWVCIIWMSMVEGGQASMVGLPPINPALYKESHPKTWQICQWGHKGDNLDRYLMGRQFMVIFINFTISLAGAPLAGAEVLGLPQWIISIFLESGIAMVLTNVIIGQLTSQVNASHCMLDYINNHFMTFTYWVAALIEITGVMHTSYLIRYMCYWAAGKPVESNEPPRDGIQNLWFWGRVVWSLGILGFALAVTLTALFDGKTALWPGVPEVVGLILFFVLMCVVGLLEGMQIAFFTVAKLPKSERGDAPVALRTCECLFKNGGRNLPGFMCGRQMTVTLCFFIIARVTTIQIGEGEENIFGVSNTFQNFFNTGFLGAIITTILGSISWQLVASSFPIAFLSNPIVYVFLQLALALEATGICAAAWFLALIQKKIMGFQYDEVYVGTPEERAAKNLADDPDALNRLDMGTNLEFHAPGAKVDQKYIDLVASNFSTQRKNILNNISDLRNEIKIAETEEQKAVFQESLKLEIYALKKLNSNETTSMRDLHKMKDDLELAEEGKPSH</sequence>
<name>A0A9K3Q5F4_9STRA</name>
<feature type="transmembrane region" description="Helical" evidence="2">
    <location>
        <begin position="399"/>
        <end position="426"/>
    </location>
</feature>
<evidence type="ECO:0000313" key="3">
    <source>
        <dbReference type="EMBL" id="KAG7371381.1"/>
    </source>
</evidence>
<keyword evidence="2" id="KW-0812">Transmembrane</keyword>
<dbReference type="EMBL" id="JAGRRH010000004">
    <property type="protein sequence ID" value="KAG7371381.1"/>
    <property type="molecule type" value="Genomic_DNA"/>
</dbReference>
<evidence type="ECO:0000256" key="2">
    <source>
        <dbReference type="SAM" id="Phobius"/>
    </source>
</evidence>
<keyword evidence="2" id="KW-1133">Transmembrane helix</keyword>
<feature type="transmembrane region" description="Helical" evidence="2">
    <location>
        <begin position="270"/>
        <end position="291"/>
    </location>
</feature>
<reference evidence="3" key="1">
    <citation type="journal article" date="2021" name="Sci. Rep.">
        <title>Diploid genomic architecture of Nitzschia inconspicua, an elite biomass production diatom.</title>
        <authorList>
            <person name="Oliver A."/>
            <person name="Podell S."/>
            <person name="Pinowska A."/>
            <person name="Traller J.C."/>
            <person name="Smith S.R."/>
            <person name="McClure R."/>
            <person name="Beliaev A."/>
            <person name="Bohutskyi P."/>
            <person name="Hill E.A."/>
            <person name="Rabines A."/>
            <person name="Zheng H."/>
            <person name="Allen L.Z."/>
            <person name="Kuo A."/>
            <person name="Grigoriev I.V."/>
            <person name="Allen A.E."/>
            <person name="Hazlebeck D."/>
            <person name="Allen E.E."/>
        </authorList>
    </citation>
    <scope>NUCLEOTIDE SEQUENCE</scope>
    <source>
        <strain evidence="3">Hildebrandi</strain>
    </source>
</reference>
<feature type="transmembrane region" description="Helical" evidence="2">
    <location>
        <begin position="229"/>
        <end position="250"/>
    </location>
</feature>
<feature type="transmembrane region" description="Helical" evidence="2">
    <location>
        <begin position="145"/>
        <end position="164"/>
    </location>
</feature>
<dbReference type="InterPro" id="IPR004693">
    <property type="entry name" value="Silicon_transpt"/>
</dbReference>
<keyword evidence="2" id="KW-0472">Membrane</keyword>
<feature type="transmembrane region" description="Helical" evidence="2">
    <location>
        <begin position="16"/>
        <end position="38"/>
    </location>
</feature>
<feature type="coiled-coil region" evidence="1">
    <location>
        <begin position="485"/>
        <end position="512"/>
    </location>
</feature>
<protein>
    <submittedName>
        <fullName evidence="3">Silicon transporter</fullName>
    </submittedName>
</protein>
<dbReference type="AlphaFoldDB" id="A0A9K3Q5F4"/>
<feature type="transmembrane region" description="Helical" evidence="2">
    <location>
        <begin position="184"/>
        <end position="208"/>
    </location>
</feature>
<reference evidence="3" key="2">
    <citation type="submission" date="2021-04" db="EMBL/GenBank/DDBJ databases">
        <authorList>
            <person name="Podell S."/>
        </authorList>
    </citation>
    <scope>NUCLEOTIDE SEQUENCE</scope>
    <source>
        <strain evidence="3">Hildebrandi</strain>
    </source>
</reference>
<comment type="caution">
    <text evidence="3">The sequence shown here is derived from an EMBL/GenBank/DDBJ whole genome shotgun (WGS) entry which is preliminary data.</text>
</comment>
<keyword evidence="4" id="KW-1185">Reference proteome</keyword>
<dbReference type="Pfam" id="PF03842">
    <property type="entry name" value="Silic_transp"/>
    <property type="match status" value="1"/>
</dbReference>
<dbReference type="Proteomes" id="UP000693970">
    <property type="component" value="Unassembled WGS sequence"/>
</dbReference>
<organism evidence="3 4">
    <name type="scientific">Nitzschia inconspicua</name>
    <dbReference type="NCBI Taxonomy" id="303405"/>
    <lineage>
        <taxon>Eukaryota</taxon>
        <taxon>Sar</taxon>
        <taxon>Stramenopiles</taxon>
        <taxon>Ochrophyta</taxon>
        <taxon>Bacillariophyta</taxon>
        <taxon>Bacillariophyceae</taxon>
        <taxon>Bacillariophycidae</taxon>
        <taxon>Bacillariales</taxon>
        <taxon>Bacillariaceae</taxon>
        <taxon>Nitzschia</taxon>
    </lineage>
</organism>
<feature type="transmembrane region" description="Helical" evidence="2">
    <location>
        <begin position="365"/>
        <end position="387"/>
    </location>
</feature>
<feature type="transmembrane region" description="Helical" evidence="2">
    <location>
        <begin position="50"/>
        <end position="67"/>
    </location>
</feature>
<evidence type="ECO:0000256" key="1">
    <source>
        <dbReference type="SAM" id="Coils"/>
    </source>
</evidence>
<dbReference type="GO" id="GO:0015708">
    <property type="term" value="P:silicic acid import across plasma membrane"/>
    <property type="evidence" value="ECO:0007669"/>
    <property type="project" value="InterPro"/>
</dbReference>
<feature type="transmembrane region" description="Helical" evidence="2">
    <location>
        <begin position="114"/>
        <end position="133"/>
    </location>
</feature>